<dbReference type="Pfam" id="PF01566">
    <property type="entry name" value="Nramp"/>
    <property type="match status" value="1"/>
</dbReference>
<keyword evidence="2" id="KW-0813">Transport</keyword>
<comment type="subcellular location">
    <subcellularLocation>
        <location evidence="1">Membrane</location>
        <topology evidence="1">Multi-pass membrane protein</topology>
    </subcellularLocation>
</comment>
<dbReference type="EMBL" id="JANFAV010000010">
    <property type="protein sequence ID" value="MCW6535983.1"/>
    <property type="molecule type" value="Genomic_DNA"/>
</dbReference>
<organism evidence="8 9">
    <name type="scientific">Sphingomonas lycopersici</name>
    <dbReference type="NCBI Taxonomy" id="2951807"/>
    <lineage>
        <taxon>Bacteria</taxon>
        <taxon>Pseudomonadati</taxon>
        <taxon>Pseudomonadota</taxon>
        <taxon>Alphaproteobacteria</taxon>
        <taxon>Sphingomonadales</taxon>
        <taxon>Sphingomonadaceae</taxon>
        <taxon>Sphingomonas</taxon>
    </lineage>
</organism>
<dbReference type="GO" id="GO:0005886">
    <property type="term" value="C:plasma membrane"/>
    <property type="evidence" value="ECO:0007669"/>
    <property type="project" value="TreeGrafter"/>
</dbReference>
<feature type="transmembrane region" description="Helical" evidence="7">
    <location>
        <begin position="357"/>
        <end position="376"/>
    </location>
</feature>
<reference evidence="8" key="1">
    <citation type="submission" date="2022-06" db="EMBL/GenBank/DDBJ databases">
        <title>Sphingomonas sp. nov. isolated from rhizosphere soil of tomato.</title>
        <authorList>
            <person name="Dong H."/>
            <person name="Gao R."/>
        </authorList>
    </citation>
    <scope>NUCLEOTIDE SEQUENCE</scope>
    <source>
        <strain evidence="8">MMSM24</strain>
    </source>
</reference>
<dbReference type="Proteomes" id="UP001165565">
    <property type="component" value="Unassembled WGS sequence"/>
</dbReference>
<evidence type="ECO:0000313" key="9">
    <source>
        <dbReference type="Proteomes" id="UP001165565"/>
    </source>
</evidence>
<name>A0AA42CUZ9_9SPHN</name>
<dbReference type="AlphaFoldDB" id="A0AA42CUZ9"/>
<evidence type="ECO:0000256" key="7">
    <source>
        <dbReference type="SAM" id="Phobius"/>
    </source>
</evidence>
<proteinExistence type="predicted"/>
<feature type="transmembrane region" description="Helical" evidence="7">
    <location>
        <begin position="169"/>
        <end position="190"/>
    </location>
</feature>
<keyword evidence="6 7" id="KW-0472">Membrane</keyword>
<sequence length="456" mass="49319">MSRPLGENGLYDRGKSDGRRRDRLFERHPWLRHPLSSLGPGLITGVADDDPSGIATYSQAGAAFGFGLLWTMPLAYPLMSAVQELTARLGRVTGMGLAANIRRVFPPLVLQALVLLLLMANIFNIAADVAAMGEAAELVLGFNRHLMTVLFVTATLLLQVLVPYHRYVFYLKWLTFSLLAYVAVLFVVHVDWGMAVRETLLPHFSFDGTAAMMIVGIFGTTISPYLFFWQASEEVEDMRGRPALVDAPGEARAELARIRWDTWSGMLYSDATSYFIILATAVTLHPAGITQIDTAAEAASALRPLAGPFAETVFALGILGVGMIGVPVLAGSGGYALCEAMGWTWGLERQAGDARAFYGVIAISVLLAVILQYLPINPMHALVWSAVANGMVAVPLLVALVVLVTRKSVMGDFIPSRTLIWLTIAAAVVMGIASIATIIDAVPWNLVSSAAHWRHQ</sequence>
<evidence type="ECO:0000256" key="4">
    <source>
        <dbReference type="ARBA" id="ARBA00022847"/>
    </source>
</evidence>
<evidence type="ECO:0000256" key="3">
    <source>
        <dbReference type="ARBA" id="ARBA00022692"/>
    </source>
</evidence>
<evidence type="ECO:0000256" key="5">
    <source>
        <dbReference type="ARBA" id="ARBA00022989"/>
    </source>
</evidence>
<feature type="transmembrane region" description="Helical" evidence="7">
    <location>
        <begin position="210"/>
        <end position="229"/>
    </location>
</feature>
<dbReference type="GO" id="GO:0015086">
    <property type="term" value="F:cadmium ion transmembrane transporter activity"/>
    <property type="evidence" value="ECO:0007669"/>
    <property type="project" value="TreeGrafter"/>
</dbReference>
<evidence type="ECO:0000313" key="8">
    <source>
        <dbReference type="EMBL" id="MCW6535983.1"/>
    </source>
</evidence>
<dbReference type="GO" id="GO:0015293">
    <property type="term" value="F:symporter activity"/>
    <property type="evidence" value="ECO:0007669"/>
    <property type="project" value="UniProtKB-KW"/>
</dbReference>
<dbReference type="RefSeq" id="WP_265269413.1">
    <property type="nucleotide sequence ID" value="NZ_JANFAV010000010.1"/>
</dbReference>
<protein>
    <submittedName>
        <fullName evidence="8">Divalent metal cation transporter</fullName>
    </submittedName>
</protein>
<evidence type="ECO:0000256" key="2">
    <source>
        <dbReference type="ARBA" id="ARBA00022448"/>
    </source>
</evidence>
<dbReference type="PANTHER" id="PTHR11706">
    <property type="entry name" value="SOLUTE CARRIER PROTEIN FAMILY 11 MEMBER"/>
    <property type="match status" value="1"/>
</dbReference>
<feature type="transmembrane region" description="Helical" evidence="7">
    <location>
        <begin position="274"/>
        <end position="292"/>
    </location>
</feature>
<keyword evidence="5 7" id="KW-1133">Transmembrane helix</keyword>
<dbReference type="GO" id="GO:0034755">
    <property type="term" value="P:iron ion transmembrane transport"/>
    <property type="evidence" value="ECO:0007669"/>
    <property type="project" value="TreeGrafter"/>
</dbReference>
<comment type="caution">
    <text evidence="8">The sequence shown here is derived from an EMBL/GenBank/DDBJ whole genome shotgun (WGS) entry which is preliminary data.</text>
</comment>
<evidence type="ECO:0000256" key="1">
    <source>
        <dbReference type="ARBA" id="ARBA00004141"/>
    </source>
</evidence>
<keyword evidence="3 7" id="KW-0812">Transmembrane</keyword>
<feature type="transmembrane region" description="Helical" evidence="7">
    <location>
        <begin position="312"/>
        <end position="337"/>
    </location>
</feature>
<feature type="transmembrane region" description="Helical" evidence="7">
    <location>
        <begin position="104"/>
        <end position="125"/>
    </location>
</feature>
<accession>A0AA42CUZ9</accession>
<gene>
    <name evidence="8" type="ORF">NEE01_14465</name>
</gene>
<feature type="transmembrane region" description="Helical" evidence="7">
    <location>
        <begin position="418"/>
        <end position="439"/>
    </location>
</feature>
<keyword evidence="4" id="KW-0769">Symport</keyword>
<evidence type="ECO:0000256" key="6">
    <source>
        <dbReference type="ARBA" id="ARBA00023136"/>
    </source>
</evidence>
<dbReference type="InterPro" id="IPR001046">
    <property type="entry name" value="NRAMP_fam"/>
</dbReference>
<feature type="transmembrane region" description="Helical" evidence="7">
    <location>
        <begin position="145"/>
        <end position="162"/>
    </location>
</feature>
<feature type="transmembrane region" description="Helical" evidence="7">
    <location>
        <begin position="382"/>
        <end position="406"/>
    </location>
</feature>
<dbReference type="GO" id="GO:0005384">
    <property type="term" value="F:manganese ion transmembrane transporter activity"/>
    <property type="evidence" value="ECO:0007669"/>
    <property type="project" value="TreeGrafter"/>
</dbReference>
<keyword evidence="9" id="KW-1185">Reference proteome</keyword>
<dbReference type="PANTHER" id="PTHR11706:SF33">
    <property type="entry name" value="NATURAL RESISTANCE-ASSOCIATED MACROPHAGE PROTEIN 2"/>
    <property type="match status" value="1"/>
</dbReference>